<keyword evidence="2" id="KW-1133">Transmembrane helix</keyword>
<keyword evidence="2" id="KW-0812">Transmembrane</keyword>
<dbReference type="RefSeq" id="WP_072869143.1">
    <property type="nucleotide sequence ID" value="NZ_FQZM01000021.1"/>
</dbReference>
<protein>
    <submittedName>
        <fullName evidence="4">TadE-like protein</fullName>
    </submittedName>
</protein>
<keyword evidence="2" id="KW-0472">Membrane</keyword>
<accession>A0A1M6H1W3</accession>
<evidence type="ECO:0000256" key="1">
    <source>
        <dbReference type="SAM" id="MobiDB-lite"/>
    </source>
</evidence>
<keyword evidence="5" id="KW-1185">Reference proteome</keyword>
<dbReference type="OrthoDB" id="1808602at2"/>
<evidence type="ECO:0000259" key="3">
    <source>
        <dbReference type="Pfam" id="PF07811"/>
    </source>
</evidence>
<dbReference type="Gene3D" id="2.60.40.10">
    <property type="entry name" value="Immunoglobulins"/>
    <property type="match status" value="1"/>
</dbReference>
<proteinExistence type="predicted"/>
<organism evidence="4 5">
    <name type="scientific">Desulfofundulus thermosubterraneus DSM 16057</name>
    <dbReference type="NCBI Taxonomy" id="1121432"/>
    <lineage>
        <taxon>Bacteria</taxon>
        <taxon>Bacillati</taxon>
        <taxon>Bacillota</taxon>
        <taxon>Clostridia</taxon>
        <taxon>Eubacteriales</taxon>
        <taxon>Peptococcaceae</taxon>
        <taxon>Desulfofundulus</taxon>
    </lineage>
</organism>
<feature type="domain" description="TadE-like" evidence="3">
    <location>
        <begin position="16"/>
        <end position="52"/>
    </location>
</feature>
<dbReference type="Pfam" id="PF07811">
    <property type="entry name" value="TadE"/>
    <property type="match status" value="1"/>
</dbReference>
<dbReference type="AlphaFoldDB" id="A0A1M6H1W3"/>
<feature type="region of interest" description="Disordered" evidence="1">
    <location>
        <begin position="1150"/>
        <end position="1171"/>
    </location>
</feature>
<dbReference type="Proteomes" id="UP000184529">
    <property type="component" value="Unassembled WGS sequence"/>
</dbReference>
<evidence type="ECO:0000313" key="5">
    <source>
        <dbReference type="Proteomes" id="UP000184529"/>
    </source>
</evidence>
<dbReference type="STRING" id="1121432.SAMN02745219_01893"/>
<sequence length="1171" mass="129658">MRFLKSDRGSAPVIGFVILVPLLAVLIYGIAWLSHLGDVQNVVEEAARAGARWLASNPGDIEGAKQRAAEVVLGSFTVKKDIDLGDSLKNKLLGRLTKVGNKYYIGSNRVKPATEAVRQDMERLLNRVVLADGSWVEADVFEAKVVTTDPPETQMVQQQGGSSTGQPGTQGSQTVSQVRHPGPFPAAVLAQYGQGTWGTGWTSSTQTVFTNGALRLQVSSHYANAWSNPWSPPGGGKIKRIHIKGKSERNYDYGYVYGWNGSSWVELAKRCSPGYNQEYDEWIDVSGKNITQIRTRLTTDYSVLYSPTYVDVPEVEVESGASWPDPGAWWIWGQPGAGGCAPNGQEVTLTSPVWWTAGYSKYRLYATADDWFNVRVDATNVLQGSGQGVKTWDWEPGPSRPVQFAVTARNDYGPAGFLCSFKQTGWHWPTSYTPQSMSGGLVKYPEWTVPYAQWVTITAKDRYGRAVPVYVGTGTSGGSQIVSTGGAVRLQVNSHNVNAWSNPWSPPGGGKIKRIHIRGKSERNYDYGYVYGWNGSSWVELAKRCSPGYNQEYDEWIDVSGKNITQIKTRLTTDGSVLYSPTYVDVPEVEVEASGWVASGNGTLCFYAYPNTRYSVYVGASSSGGSSVQSTNGVLRLQVSYHRADVWSGTWSSSGRKIKRIHLKGNSERGWDYGYVYGYSSSSGWVLLAKESGTYDKWVDVSSQNITDIRTRLTTDGSVLWSPTYVDVPEVEVEAQSVQGYDVTVDLDGGVVLRSDSSWRYTPVDGVRYGTATLPQRVVPGAEFTVKISATNLARKEWFASRPSWWPNNWNSPDSWRTNFSYHWYNDKGSLVVQDGLRTGLPYNIPSGGTANLDLKVKAPSQPGRYRLVIDGVQEYCAWFGPLQGVNWPTLEAWIDVGGIDYSVSYDPVQVPEYMVAGETYTLQVRAENTGSLTWTPGGRFGLAYHWYDKNSGRVVVWDGTRDYVDYSVAPGQTYTFSLPVTAPPRPGTYILEIDMVREGVTWFKDRNCPTVRADVEVPQGDVLKGLLTYDGEDYWVGNTMVRSAGPDLSKYAGRKVILWGRNTGQKERFFRVTSIQEYFPGDWTAVTTFDPDKDVLCNDPSRGDPDAPMGDPVGQRRTDGYAYCRVTYHYPVPLRKFWEWASGKGMWKGSEPPSKSVTGEAFFVSGEGGD</sequence>
<feature type="region of interest" description="Disordered" evidence="1">
    <location>
        <begin position="150"/>
        <end position="176"/>
    </location>
</feature>
<name>A0A1M6H1W3_9FIRM</name>
<feature type="transmembrane region" description="Helical" evidence="2">
    <location>
        <begin position="12"/>
        <end position="33"/>
    </location>
</feature>
<dbReference type="EMBL" id="FQZM01000021">
    <property type="protein sequence ID" value="SHJ16190.1"/>
    <property type="molecule type" value="Genomic_DNA"/>
</dbReference>
<reference evidence="5" key="1">
    <citation type="submission" date="2016-11" db="EMBL/GenBank/DDBJ databases">
        <authorList>
            <person name="Varghese N."/>
            <person name="Submissions S."/>
        </authorList>
    </citation>
    <scope>NUCLEOTIDE SEQUENCE [LARGE SCALE GENOMIC DNA]</scope>
    <source>
        <strain evidence="5">DSM 16057</strain>
    </source>
</reference>
<evidence type="ECO:0000256" key="2">
    <source>
        <dbReference type="SAM" id="Phobius"/>
    </source>
</evidence>
<gene>
    <name evidence="4" type="ORF">SAMN02745219_01893</name>
</gene>
<dbReference type="InterPro" id="IPR012495">
    <property type="entry name" value="TadE-like_dom"/>
</dbReference>
<evidence type="ECO:0000313" key="4">
    <source>
        <dbReference type="EMBL" id="SHJ16190.1"/>
    </source>
</evidence>
<dbReference type="InterPro" id="IPR013783">
    <property type="entry name" value="Ig-like_fold"/>
</dbReference>
<feature type="compositionally biased region" description="Low complexity" evidence="1">
    <location>
        <begin position="153"/>
        <end position="176"/>
    </location>
</feature>